<evidence type="ECO:0000313" key="2">
    <source>
        <dbReference type="Proteomes" id="UP001066276"/>
    </source>
</evidence>
<name>A0AAV7L9D6_PLEWA</name>
<sequence length="71" mass="7383">MVHLLASVACPGHSRNALVSARGARLDLRSPQPGVGGCSRGYIGPRLQVESLADEAQSFLTSKARPGAGQR</sequence>
<keyword evidence="2" id="KW-1185">Reference proteome</keyword>
<evidence type="ECO:0000313" key="1">
    <source>
        <dbReference type="EMBL" id="KAJ1087055.1"/>
    </source>
</evidence>
<protein>
    <submittedName>
        <fullName evidence="1">Uncharacterized protein</fullName>
    </submittedName>
</protein>
<dbReference type="EMBL" id="JANPWB010000015">
    <property type="protein sequence ID" value="KAJ1087055.1"/>
    <property type="molecule type" value="Genomic_DNA"/>
</dbReference>
<gene>
    <name evidence="1" type="ORF">NDU88_000249</name>
</gene>
<organism evidence="1 2">
    <name type="scientific">Pleurodeles waltl</name>
    <name type="common">Iberian ribbed newt</name>
    <dbReference type="NCBI Taxonomy" id="8319"/>
    <lineage>
        <taxon>Eukaryota</taxon>
        <taxon>Metazoa</taxon>
        <taxon>Chordata</taxon>
        <taxon>Craniata</taxon>
        <taxon>Vertebrata</taxon>
        <taxon>Euteleostomi</taxon>
        <taxon>Amphibia</taxon>
        <taxon>Batrachia</taxon>
        <taxon>Caudata</taxon>
        <taxon>Salamandroidea</taxon>
        <taxon>Salamandridae</taxon>
        <taxon>Pleurodelinae</taxon>
        <taxon>Pleurodeles</taxon>
    </lineage>
</organism>
<dbReference type="AlphaFoldDB" id="A0AAV7L9D6"/>
<comment type="caution">
    <text evidence="1">The sequence shown here is derived from an EMBL/GenBank/DDBJ whole genome shotgun (WGS) entry which is preliminary data.</text>
</comment>
<reference evidence="1" key="1">
    <citation type="journal article" date="2022" name="bioRxiv">
        <title>Sequencing and chromosome-scale assembly of the giantPleurodeles waltlgenome.</title>
        <authorList>
            <person name="Brown T."/>
            <person name="Elewa A."/>
            <person name="Iarovenko S."/>
            <person name="Subramanian E."/>
            <person name="Araus A.J."/>
            <person name="Petzold A."/>
            <person name="Susuki M."/>
            <person name="Suzuki K.-i.T."/>
            <person name="Hayashi T."/>
            <person name="Toyoda A."/>
            <person name="Oliveira C."/>
            <person name="Osipova E."/>
            <person name="Leigh N.D."/>
            <person name="Simon A."/>
            <person name="Yun M.H."/>
        </authorList>
    </citation>
    <scope>NUCLEOTIDE SEQUENCE</scope>
    <source>
        <strain evidence="1">20211129_DDA</strain>
        <tissue evidence="1">Liver</tissue>
    </source>
</reference>
<accession>A0AAV7L9D6</accession>
<dbReference type="Proteomes" id="UP001066276">
    <property type="component" value="Chromosome 11"/>
</dbReference>
<proteinExistence type="predicted"/>